<dbReference type="Pfam" id="PF23191">
    <property type="entry name" value="WHD_MCM3_C"/>
    <property type="match status" value="1"/>
</dbReference>
<organism evidence="14 15">
    <name type="scientific">Trichostrongylus colubriformis</name>
    <name type="common">Black scour worm</name>
    <dbReference type="NCBI Taxonomy" id="6319"/>
    <lineage>
        <taxon>Eukaryota</taxon>
        <taxon>Metazoa</taxon>
        <taxon>Ecdysozoa</taxon>
        <taxon>Nematoda</taxon>
        <taxon>Chromadorea</taxon>
        <taxon>Rhabditida</taxon>
        <taxon>Rhabditina</taxon>
        <taxon>Rhabditomorpha</taxon>
        <taxon>Strongyloidea</taxon>
        <taxon>Trichostrongylidae</taxon>
        <taxon>Trichostrongylus</taxon>
    </lineage>
</organism>
<keyword evidence="15" id="KW-1185">Reference proteome</keyword>
<proteinExistence type="inferred from homology"/>
<evidence type="ECO:0000256" key="9">
    <source>
        <dbReference type="ARBA" id="ARBA00023242"/>
    </source>
</evidence>
<evidence type="ECO:0000256" key="6">
    <source>
        <dbReference type="ARBA" id="ARBA00022806"/>
    </source>
</evidence>
<comment type="subunit">
    <text evidence="11">Component of the MCM2-7 complex.</text>
</comment>
<dbReference type="CDD" id="cd17754">
    <property type="entry name" value="MCM3"/>
    <property type="match status" value="1"/>
</dbReference>
<evidence type="ECO:0000256" key="3">
    <source>
        <dbReference type="ARBA" id="ARBA00022705"/>
    </source>
</evidence>
<keyword evidence="7 10" id="KW-0067">ATP-binding</keyword>
<comment type="function">
    <text evidence="11">Acts as component of the MCM2-7 complex (MCM complex) which is the replicative helicase essential for 'once per cell cycle' DNA replication initiation and elongation in eukaryotic cells. The active ATPase sites in the MCM2-7 ring are formed through the interaction surfaces of two neighboring subunits such that a critical structure of a conserved arginine finger motif is provided in trans relative to the ATP-binding site of the Walker A box of the adjacent subunit. The six ATPase active sites, however, are likely to contribute differentially to the complex helicase activity.</text>
</comment>
<evidence type="ECO:0000256" key="12">
    <source>
        <dbReference type="SAM" id="MobiDB-lite"/>
    </source>
</evidence>
<feature type="domain" description="MCM C-terminal AAA(+) ATPase" evidence="13">
    <location>
        <begin position="295"/>
        <end position="501"/>
    </location>
</feature>
<evidence type="ECO:0000259" key="13">
    <source>
        <dbReference type="PROSITE" id="PS50051"/>
    </source>
</evidence>
<dbReference type="AlphaFoldDB" id="A0AAN8FU21"/>
<dbReference type="GO" id="GO:0016787">
    <property type="term" value="F:hydrolase activity"/>
    <property type="evidence" value="ECO:0007669"/>
    <property type="project" value="UniProtKB-KW"/>
</dbReference>
<keyword evidence="6 11" id="KW-0347">Helicase</keyword>
<dbReference type="PANTHER" id="PTHR11630">
    <property type="entry name" value="DNA REPLICATION LICENSING FACTOR MCM FAMILY MEMBER"/>
    <property type="match status" value="1"/>
</dbReference>
<dbReference type="InterPro" id="IPR031327">
    <property type="entry name" value="MCM"/>
</dbReference>
<dbReference type="InterPro" id="IPR003593">
    <property type="entry name" value="AAA+_ATPase"/>
</dbReference>
<dbReference type="GO" id="GO:0005634">
    <property type="term" value="C:nucleus"/>
    <property type="evidence" value="ECO:0007669"/>
    <property type="project" value="UniProtKB-SubCell"/>
</dbReference>
<evidence type="ECO:0000256" key="4">
    <source>
        <dbReference type="ARBA" id="ARBA00022741"/>
    </source>
</evidence>
<evidence type="ECO:0000256" key="5">
    <source>
        <dbReference type="ARBA" id="ARBA00022801"/>
    </source>
</evidence>
<dbReference type="GO" id="GO:0017116">
    <property type="term" value="F:single-stranded DNA helicase activity"/>
    <property type="evidence" value="ECO:0007669"/>
    <property type="project" value="TreeGrafter"/>
</dbReference>
<dbReference type="Pfam" id="PF14551">
    <property type="entry name" value="MCM_N"/>
    <property type="match status" value="1"/>
</dbReference>
<comment type="subcellular location">
    <subcellularLocation>
        <location evidence="1 11">Nucleus</location>
    </subcellularLocation>
</comment>
<dbReference type="InterPro" id="IPR027925">
    <property type="entry name" value="MCM_N"/>
</dbReference>
<comment type="similarity">
    <text evidence="2 10">Belongs to the MCM family.</text>
</comment>
<dbReference type="InterPro" id="IPR056575">
    <property type="entry name" value="WH_MCM3_C"/>
</dbReference>
<dbReference type="SMART" id="SM00382">
    <property type="entry name" value="AAA"/>
    <property type="match status" value="1"/>
</dbReference>
<gene>
    <name evidence="14" type="ORF">GCK32_002715</name>
</gene>
<dbReference type="Gene3D" id="3.40.50.300">
    <property type="entry name" value="P-loop containing nucleotide triphosphate hydrolases"/>
    <property type="match status" value="1"/>
</dbReference>
<dbReference type="PROSITE" id="PS00847">
    <property type="entry name" value="MCM_1"/>
    <property type="match status" value="1"/>
</dbReference>
<evidence type="ECO:0000313" key="15">
    <source>
        <dbReference type="Proteomes" id="UP001331761"/>
    </source>
</evidence>
<name>A0AAN8FU21_TRICO</name>
<keyword evidence="8 10" id="KW-0238">DNA-binding</keyword>
<keyword evidence="9 11" id="KW-0539">Nucleus</keyword>
<dbReference type="InterPro" id="IPR027417">
    <property type="entry name" value="P-loop_NTPase"/>
</dbReference>
<keyword evidence="4 10" id="KW-0547">Nucleotide-binding</keyword>
<feature type="region of interest" description="Disordered" evidence="12">
    <location>
        <begin position="664"/>
        <end position="727"/>
    </location>
</feature>
<dbReference type="GO" id="GO:0006271">
    <property type="term" value="P:DNA strand elongation involved in DNA replication"/>
    <property type="evidence" value="ECO:0007669"/>
    <property type="project" value="TreeGrafter"/>
</dbReference>
<protein>
    <recommendedName>
        <fullName evidence="11">DNA replication licensing factor MCM3</fullName>
        <ecNumber evidence="11">3.6.4.12</ecNumber>
    </recommendedName>
</protein>
<accession>A0AAN8FU21</accession>
<dbReference type="SMART" id="SM00350">
    <property type="entry name" value="MCM"/>
    <property type="match status" value="1"/>
</dbReference>
<dbReference type="InterPro" id="IPR018525">
    <property type="entry name" value="MCM_CS"/>
</dbReference>
<dbReference type="PROSITE" id="PS50051">
    <property type="entry name" value="MCM_2"/>
    <property type="match status" value="1"/>
</dbReference>
<evidence type="ECO:0000313" key="14">
    <source>
        <dbReference type="EMBL" id="KAK5970193.1"/>
    </source>
</evidence>
<dbReference type="Gene3D" id="2.20.28.10">
    <property type="match status" value="1"/>
</dbReference>
<dbReference type="InterPro" id="IPR041562">
    <property type="entry name" value="MCM_lid"/>
</dbReference>
<dbReference type="GO" id="GO:0000727">
    <property type="term" value="P:double-strand break repair via break-induced replication"/>
    <property type="evidence" value="ECO:0007669"/>
    <property type="project" value="TreeGrafter"/>
</dbReference>
<dbReference type="EC" id="3.6.4.12" evidence="11"/>
<reference evidence="14 15" key="1">
    <citation type="submission" date="2019-10" db="EMBL/GenBank/DDBJ databases">
        <title>Assembly and Annotation for the nematode Trichostrongylus colubriformis.</title>
        <authorList>
            <person name="Martin J."/>
        </authorList>
    </citation>
    <scope>NUCLEOTIDE SEQUENCE [LARGE SCALE GENOMIC DNA]</scope>
    <source>
        <strain evidence="14">G859</strain>
        <tissue evidence="14">Whole worm</tissue>
    </source>
</reference>
<dbReference type="Proteomes" id="UP001331761">
    <property type="component" value="Unassembled WGS sequence"/>
</dbReference>
<evidence type="ECO:0000256" key="1">
    <source>
        <dbReference type="ARBA" id="ARBA00004123"/>
    </source>
</evidence>
<dbReference type="PRINTS" id="PR01659">
    <property type="entry name" value="MCMPROTEIN3"/>
</dbReference>
<dbReference type="FunFam" id="2.20.28.10:FF:000006">
    <property type="entry name" value="DNA helicase"/>
    <property type="match status" value="1"/>
</dbReference>
<dbReference type="Pfam" id="PF00493">
    <property type="entry name" value="MCM"/>
    <property type="match status" value="1"/>
</dbReference>
<evidence type="ECO:0000256" key="11">
    <source>
        <dbReference type="RuleBase" id="RU368061"/>
    </source>
</evidence>
<comment type="catalytic activity">
    <reaction evidence="11">
        <text>ATP + H2O = ADP + phosphate + H(+)</text>
        <dbReference type="Rhea" id="RHEA:13065"/>
        <dbReference type="ChEBI" id="CHEBI:15377"/>
        <dbReference type="ChEBI" id="CHEBI:15378"/>
        <dbReference type="ChEBI" id="CHEBI:30616"/>
        <dbReference type="ChEBI" id="CHEBI:43474"/>
        <dbReference type="ChEBI" id="CHEBI:456216"/>
        <dbReference type="EC" id="3.6.4.12"/>
    </reaction>
</comment>
<evidence type="ECO:0000256" key="2">
    <source>
        <dbReference type="ARBA" id="ARBA00008010"/>
    </source>
</evidence>
<dbReference type="EMBL" id="WIXE01019228">
    <property type="protein sequence ID" value="KAK5970193.1"/>
    <property type="molecule type" value="Genomic_DNA"/>
</dbReference>
<dbReference type="Gene3D" id="3.30.1640.10">
    <property type="entry name" value="mini-chromosome maintenance (MCM) complex, chain A, domain 1"/>
    <property type="match status" value="1"/>
</dbReference>
<dbReference type="Pfam" id="PF17207">
    <property type="entry name" value="MCM_OB"/>
    <property type="match status" value="1"/>
</dbReference>
<feature type="compositionally biased region" description="Acidic residues" evidence="12">
    <location>
        <begin position="669"/>
        <end position="682"/>
    </location>
</feature>
<keyword evidence="5 11" id="KW-0378">Hydrolase</keyword>
<dbReference type="PANTHER" id="PTHR11630:SF46">
    <property type="entry name" value="DNA REPLICATION LICENSING FACTOR MCM3-RELATED"/>
    <property type="match status" value="1"/>
</dbReference>
<evidence type="ECO:0000256" key="7">
    <source>
        <dbReference type="ARBA" id="ARBA00022840"/>
    </source>
</evidence>
<dbReference type="InterPro" id="IPR001208">
    <property type="entry name" value="MCM_dom"/>
</dbReference>
<feature type="compositionally biased region" description="Low complexity" evidence="12">
    <location>
        <begin position="683"/>
        <end position="692"/>
    </location>
</feature>
<dbReference type="PRINTS" id="PR01657">
    <property type="entry name" value="MCMFAMILY"/>
</dbReference>
<dbReference type="GO" id="GO:0005524">
    <property type="term" value="F:ATP binding"/>
    <property type="evidence" value="ECO:0007669"/>
    <property type="project" value="UniProtKB-UniRule"/>
</dbReference>
<dbReference type="Gene3D" id="2.40.50.140">
    <property type="entry name" value="Nucleic acid-binding proteins"/>
    <property type="match status" value="1"/>
</dbReference>
<sequence length="800" mass="89151">MESNFMTDRTNEARNRELIQQYLNILDDSTEGKVYVQKVEDIINNDCPRLIVNLNDIRRKSTERAFGLIHNFVEEIICLEQAAKEIVGRASPEFVKNHDVQVGFEGSFGDRHVNPRSLKSTFLGNLVCCEGIVTKCSTVRPKVVKSVHYCPATKKTLEKRYTDLTSYDSFPSSNVYPTEDENKNPLETEFGLSTYKDHQSFSVQELPECAPAGQLPRSVDVIADNDLADLVNPGDRVRVIGLYRVLPNKQNGFSNGSFRSIVISNNIQLLSKETTLDFDPEDVRNIRKLSRKKDVFELIARSLAPSICGHDEEKKAILCLLLGGCEKILDNGSRLRGDINVLLIGDPSVAKSQLLRYVLQTAPRAIATTGRGSSGVGLTAAVTTDSDTGERRLEAGAMVLADRGVVCIDEFDKMTDVDRTAIHEVMEQGRVTIAKAGIHAKLNARCSVLAAANPVYGRYDPFKTPMDNINMQDSLLSRFDLIFVLLDEHDPDRDKTVANHVLRLHCYRAPGEEDGTVLPMGTGVETMSTFDLHATEKSSEMYEKNSDWVDDAAKVLSVEFVRKYIHLARSMKPKLTEAATEFISEVYAEIRSFDTSKTDRERTMPITARQLETLIRLSTSIAKARFSKTVDKVDAEKAYNLLHYACFKEKPKARLDFENAKKRAVTDMASDDEPEEDEEETQEQSSATAATPGRGIRRRARDTATHSGDSSPTASQPAKRARAEPPSISVDRYKQFRACVRKVFDELGTTDDMVDLEKVTESVQSQAGGHPFSDGELEAGYERMASDNAIMIADNKITLI</sequence>
<dbReference type="SUPFAM" id="SSF50249">
    <property type="entry name" value="Nucleic acid-binding proteins"/>
    <property type="match status" value="1"/>
</dbReference>
<dbReference type="GO" id="GO:1902975">
    <property type="term" value="P:mitotic DNA replication initiation"/>
    <property type="evidence" value="ECO:0007669"/>
    <property type="project" value="TreeGrafter"/>
</dbReference>
<dbReference type="Pfam" id="PF17855">
    <property type="entry name" value="MCM_lid"/>
    <property type="match status" value="1"/>
</dbReference>
<comment type="caution">
    <text evidence="14">The sequence shown here is derived from an EMBL/GenBank/DDBJ whole genome shotgun (WGS) entry which is preliminary data.</text>
</comment>
<dbReference type="SUPFAM" id="SSF52540">
    <property type="entry name" value="P-loop containing nucleoside triphosphate hydrolases"/>
    <property type="match status" value="1"/>
</dbReference>
<dbReference type="GO" id="GO:0003697">
    <property type="term" value="F:single-stranded DNA binding"/>
    <property type="evidence" value="ECO:0007669"/>
    <property type="project" value="TreeGrafter"/>
</dbReference>
<evidence type="ECO:0000256" key="10">
    <source>
        <dbReference type="RuleBase" id="RU004070"/>
    </source>
</evidence>
<dbReference type="InterPro" id="IPR008046">
    <property type="entry name" value="Mcm3"/>
</dbReference>
<dbReference type="InterPro" id="IPR033762">
    <property type="entry name" value="MCM_OB"/>
</dbReference>
<dbReference type="GO" id="GO:0042555">
    <property type="term" value="C:MCM complex"/>
    <property type="evidence" value="ECO:0007669"/>
    <property type="project" value="UniProtKB-UniRule"/>
</dbReference>
<evidence type="ECO:0000256" key="8">
    <source>
        <dbReference type="ARBA" id="ARBA00023125"/>
    </source>
</evidence>
<dbReference type="InterPro" id="IPR012340">
    <property type="entry name" value="NA-bd_OB-fold"/>
</dbReference>
<feature type="compositionally biased region" description="Polar residues" evidence="12">
    <location>
        <begin position="705"/>
        <end position="716"/>
    </location>
</feature>
<keyword evidence="3 11" id="KW-0235">DNA replication</keyword>